<evidence type="ECO:0000256" key="1">
    <source>
        <dbReference type="ARBA" id="ARBA00006484"/>
    </source>
</evidence>
<dbReference type="PANTHER" id="PTHR24321">
    <property type="entry name" value="DEHYDROGENASES, SHORT CHAIN"/>
    <property type="match status" value="1"/>
</dbReference>
<evidence type="ECO:0008006" key="4">
    <source>
        <dbReference type="Google" id="ProtNLM"/>
    </source>
</evidence>
<dbReference type="InterPro" id="IPR036291">
    <property type="entry name" value="NAD(P)-bd_dom_sf"/>
</dbReference>
<protein>
    <recommendedName>
        <fullName evidence="4">Short-chain dehydrogenase</fullName>
    </recommendedName>
</protein>
<gene>
    <name evidence="3" type="ORF">METZ01_LOCUS402023</name>
</gene>
<accession>A0A382VRL5</accession>
<feature type="non-terminal residue" evidence="3">
    <location>
        <position position="1"/>
    </location>
</feature>
<dbReference type="PRINTS" id="PR00080">
    <property type="entry name" value="SDRFAMILY"/>
</dbReference>
<proteinExistence type="inferred from homology"/>
<dbReference type="Pfam" id="PF13561">
    <property type="entry name" value="adh_short_C2"/>
    <property type="match status" value="1"/>
</dbReference>
<dbReference type="EMBL" id="UINC01154087">
    <property type="protein sequence ID" value="SVD49169.1"/>
    <property type="molecule type" value="Genomic_DNA"/>
</dbReference>
<comment type="similarity">
    <text evidence="1">Belongs to the short-chain dehydrogenases/reductases (SDR) family.</text>
</comment>
<dbReference type="PROSITE" id="PS00061">
    <property type="entry name" value="ADH_SHORT"/>
    <property type="match status" value="1"/>
</dbReference>
<dbReference type="AlphaFoldDB" id="A0A382VRL5"/>
<name>A0A382VRL5_9ZZZZ</name>
<evidence type="ECO:0000313" key="3">
    <source>
        <dbReference type="EMBL" id="SVD49169.1"/>
    </source>
</evidence>
<dbReference type="GO" id="GO:0016491">
    <property type="term" value="F:oxidoreductase activity"/>
    <property type="evidence" value="ECO:0007669"/>
    <property type="project" value="UniProtKB-KW"/>
</dbReference>
<reference evidence="3" key="1">
    <citation type="submission" date="2018-05" db="EMBL/GenBank/DDBJ databases">
        <authorList>
            <person name="Lanie J.A."/>
            <person name="Ng W.-L."/>
            <person name="Kazmierczak K.M."/>
            <person name="Andrzejewski T.M."/>
            <person name="Davidsen T.M."/>
            <person name="Wayne K.J."/>
            <person name="Tettelin H."/>
            <person name="Glass J.I."/>
            <person name="Rusch D."/>
            <person name="Podicherti R."/>
            <person name="Tsui H.-C.T."/>
            <person name="Winkler M.E."/>
        </authorList>
    </citation>
    <scope>NUCLEOTIDE SEQUENCE</scope>
</reference>
<dbReference type="PRINTS" id="PR00081">
    <property type="entry name" value="GDHRDH"/>
</dbReference>
<dbReference type="PANTHER" id="PTHR24321:SF8">
    <property type="entry name" value="ESTRADIOL 17-BETA-DEHYDROGENASE 8-RELATED"/>
    <property type="match status" value="1"/>
</dbReference>
<dbReference type="InterPro" id="IPR020904">
    <property type="entry name" value="Sc_DH/Rdtase_CS"/>
</dbReference>
<dbReference type="InterPro" id="IPR002347">
    <property type="entry name" value="SDR_fam"/>
</dbReference>
<evidence type="ECO:0000256" key="2">
    <source>
        <dbReference type="ARBA" id="ARBA00023002"/>
    </source>
</evidence>
<keyword evidence="2" id="KW-0560">Oxidoreductase</keyword>
<sequence>AALQNVEKLVETDSDSWDAVLETNLRSVHLLMRAAIPALEKSANASIVNIASIEGHQPARGHSHYSTSKAGLLMLTKSAALEYADFGIRVNSVSPGLIDDGNLKERWPEGLNRWLDSVPLGRAGSPKDVADAVIFLSSPMARWITGSDLVVDGGVSTNATW</sequence>
<organism evidence="3">
    <name type="scientific">marine metagenome</name>
    <dbReference type="NCBI Taxonomy" id="408172"/>
    <lineage>
        <taxon>unclassified sequences</taxon>
        <taxon>metagenomes</taxon>
        <taxon>ecological metagenomes</taxon>
    </lineage>
</organism>
<dbReference type="SUPFAM" id="SSF51735">
    <property type="entry name" value="NAD(P)-binding Rossmann-fold domains"/>
    <property type="match status" value="1"/>
</dbReference>
<dbReference type="Gene3D" id="3.40.50.720">
    <property type="entry name" value="NAD(P)-binding Rossmann-like Domain"/>
    <property type="match status" value="1"/>
</dbReference>
<dbReference type="CDD" id="cd05233">
    <property type="entry name" value="SDR_c"/>
    <property type="match status" value="1"/>
</dbReference>